<dbReference type="AlphaFoldDB" id="A0A1X7UTX9"/>
<dbReference type="InParanoid" id="A0A1X7UTX9"/>
<dbReference type="EnsemblMetazoa" id="Aqu2.1.31450_001">
    <property type="protein sequence ID" value="Aqu2.1.31450_001"/>
    <property type="gene ID" value="Aqu2.1.31450"/>
</dbReference>
<proteinExistence type="predicted"/>
<name>A0A1X7UTX9_AMPQE</name>
<sequence>MASRGMNERTDECYELDLVVTMAHDDSDHLSEEEKLDRDIANLENKIRVMREMIGKQESYTSPSYDARKLYGDILPGDKTHEDVIRLYQHHFNMAFQHMPKKFEGKSKFEVWQMCGEIFQDCFDEKRKTLIKIMKDEMKIAVSQSMTIADLDEKTTDLHRAFKIMIAEVNDQELLLKMKQRNPSLNEDAFYFVLDMIQKLKPVHYRSFLTKGTLNETKLELLPEI</sequence>
<evidence type="ECO:0000313" key="1">
    <source>
        <dbReference type="EnsemblMetazoa" id="Aqu2.1.31450_001"/>
    </source>
</evidence>
<organism evidence="1">
    <name type="scientific">Amphimedon queenslandica</name>
    <name type="common">Sponge</name>
    <dbReference type="NCBI Taxonomy" id="400682"/>
    <lineage>
        <taxon>Eukaryota</taxon>
        <taxon>Metazoa</taxon>
        <taxon>Porifera</taxon>
        <taxon>Demospongiae</taxon>
        <taxon>Heteroscleromorpha</taxon>
        <taxon>Haplosclerida</taxon>
        <taxon>Niphatidae</taxon>
        <taxon>Amphimedon</taxon>
    </lineage>
</organism>
<protein>
    <submittedName>
        <fullName evidence="1">Uncharacterized protein</fullName>
    </submittedName>
</protein>
<accession>A0A1X7UTX9</accession>
<reference evidence="1" key="1">
    <citation type="submission" date="2017-05" db="UniProtKB">
        <authorList>
            <consortium name="EnsemblMetazoa"/>
        </authorList>
    </citation>
    <scope>IDENTIFICATION</scope>
</reference>